<protein>
    <recommendedName>
        <fullName evidence="1">Antitoxin SocA-like Panacea domain-containing protein</fullName>
    </recommendedName>
</protein>
<dbReference type="EMBL" id="AP024849">
    <property type="protein sequence ID" value="BCZ46827.1"/>
    <property type="molecule type" value="Genomic_DNA"/>
</dbReference>
<proteinExistence type="predicted"/>
<dbReference type="Pfam" id="PF13274">
    <property type="entry name" value="SocA_Panacea"/>
    <property type="match status" value="1"/>
</dbReference>
<name>A0ABM7T774_9CLOT</name>
<gene>
    <name evidence="2" type="ORF">psyc5s11_28940</name>
</gene>
<accession>A0ABM7T774</accession>
<evidence type="ECO:0000313" key="3">
    <source>
        <dbReference type="Proteomes" id="UP000824633"/>
    </source>
</evidence>
<dbReference type="RefSeq" id="WP_224033229.1">
    <property type="nucleotide sequence ID" value="NZ_AP024849.1"/>
</dbReference>
<dbReference type="InterPro" id="IPR025272">
    <property type="entry name" value="SocA_Panacea"/>
</dbReference>
<reference evidence="3" key="1">
    <citation type="submission" date="2021-07" db="EMBL/GenBank/DDBJ databases">
        <title>Complete genome sequencing of a Clostridium isolate.</title>
        <authorList>
            <person name="Ueki A."/>
            <person name="Tonouchi A."/>
        </authorList>
    </citation>
    <scope>NUCLEOTIDE SEQUENCE [LARGE SCALE GENOMIC DNA]</scope>
    <source>
        <strain evidence="3">C5S11</strain>
    </source>
</reference>
<evidence type="ECO:0000313" key="2">
    <source>
        <dbReference type="EMBL" id="BCZ46827.1"/>
    </source>
</evidence>
<feature type="domain" description="Antitoxin SocA-like Panacea" evidence="1">
    <location>
        <begin position="184"/>
        <end position="277"/>
    </location>
</feature>
<evidence type="ECO:0000259" key="1">
    <source>
        <dbReference type="Pfam" id="PF13274"/>
    </source>
</evidence>
<organism evidence="2 3">
    <name type="scientific">Clostridium gelidum</name>
    <dbReference type="NCBI Taxonomy" id="704125"/>
    <lineage>
        <taxon>Bacteria</taxon>
        <taxon>Bacillati</taxon>
        <taxon>Bacillota</taxon>
        <taxon>Clostridia</taxon>
        <taxon>Eubacteriales</taxon>
        <taxon>Clostridiaceae</taxon>
        <taxon>Clostridium</taxon>
    </lineage>
</organism>
<sequence length="335" mass="39706">MRHLAFCEYCMNENEYGVHKENKTSILKDEEISYIAKEAVCNNCGNEIFVSDICDYNLKTLYDEYRKKHNIINVIELKRITIKYCINDEALSLLLGWRKETISRYLDGDMITSSHFDILKKIYENPAYYSIILQTNKERIEPIDYNISRQAVKSALNKNITEEKIDAVIKYLLIRCEDFTPLMLQKLLYYVQAFYYVFTDKFIFKEDCEASTKGPVYTNVHERYEQFGYEEINKEILANDKLKLEDVERNVVESVIKFYSCYSGKILEQMTRNEAPWMLTRTNIINETNKSENTNRIIEKNLIAEYFKGIKEKYNMINLLDIQKYSTDLFGKISM</sequence>
<keyword evidence="3" id="KW-1185">Reference proteome</keyword>
<dbReference type="Proteomes" id="UP000824633">
    <property type="component" value="Chromosome"/>
</dbReference>